<protein>
    <recommendedName>
        <fullName evidence="2">ATP-dependent dethiobiotin synthetase BioD</fullName>
        <ecNumber evidence="2">6.3.3.3</ecNumber>
    </recommendedName>
    <alternativeName>
        <fullName evidence="2">DTB synthetase</fullName>
        <shortName evidence="2">DTBS</shortName>
    </alternativeName>
    <alternativeName>
        <fullName evidence="2">Dethiobiotin synthase</fullName>
    </alternativeName>
</protein>
<evidence type="ECO:0000313" key="4">
    <source>
        <dbReference type="Proteomes" id="UP000439113"/>
    </source>
</evidence>
<feature type="binding site" evidence="2">
    <location>
        <begin position="177"/>
        <end position="178"/>
    </location>
    <ligand>
        <name>ATP</name>
        <dbReference type="ChEBI" id="CHEBI:30616"/>
    </ligand>
</feature>
<dbReference type="GO" id="GO:0000287">
    <property type="term" value="F:magnesium ion binding"/>
    <property type="evidence" value="ECO:0007669"/>
    <property type="project" value="UniProtKB-UniRule"/>
</dbReference>
<comment type="pathway">
    <text evidence="2">Cofactor biosynthesis; biotin biosynthesis; biotin from 7,8-diaminononanoate: step 1/2.</text>
</comment>
<comment type="similarity">
    <text evidence="2">Belongs to the dethiobiotin synthetase family.</text>
</comment>
<dbReference type="Pfam" id="PF13500">
    <property type="entry name" value="AAA_26"/>
    <property type="match status" value="1"/>
</dbReference>
<dbReference type="PANTHER" id="PTHR43210:SF5">
    <property type="entry name" value="DETHIOBIOTIN SYNTHETASE"/>
    <property type="match status" value="1"/>
</dbReference>
<dbReference type="CDD" id="cd03109">
    <property type="entry name" value="DTBS"/>
    <property type="match status" value="1"/>
</dbReference>
<evidence type="ECO:0000313" key="3">
    <source>
        <dbReference type="EMBL" id="MTV30478.1"/>
    </source>
</evidence>
<keyword evidence="2" id="KW-0460">Magnesium</keyword>
<dbReference type="HAMAP" id="MF_00336">
    <property type="entry name" value="BioD"/>
    <property type="match status" value="1"/>
</dbReference>
<keyword evidence="2" id="KW-0479">Metal-binding</keyword>
<dbReference type="GO" id="GO:0009102">
    <property type="term" value="P:biotin biosynthetic process"/>
    <property type="evidence" value="ECO:0007669"/>
    <property type="project" value="UniProtKB-UniRule"/>
</dbReference>
<comment type="cofactor">
    <cofactor evidence="2">
        <name>Mg(2+)</name>
        <dbReference type="ChEBI" id="CHEBI:18420"/>
    </cofactor>
</comment>
<organism evidence="3 4">
    <name type="scientific">Rhodoblastus acidophilus</name>
    <name type="common">Rhodopseudomonas acidophila</name>
    <dbReference type="NCBI Taxonomy" id="1074"/>
    <lineage>
        <taxon>Bacteria</taxon>
        <taxon>Pseudomonadati</taxon>
        <taxon>Pseudomonadota</taxon>
        <taxon>Alphaproteobacteria</taxon>
        <taxon>Hyphomicrobiales</taxon>
        <taxon>Rhodoblastaceae</taxon>
        <taxon>Rhodoblastus</taxon>
    </lineage>
</organism>
<proteinExistence type="inferred from homology"/>
<feature type="binding site" evidence="2">
    <location>
        <position position="52"/>
    </location>
    <ligand>
        <name>Mg(2+)</name>
        <dbReference type="ChEBI" id="CHEBI:18420"/>
    </ligand>
</feature>
<dbReference type="EC" id="6.3.3.3" evidence="2"/>
<feature type="binding site" evidence="2">
    <location>
        <position position="117"/>
    </location>
    <ligand>
        <name>Mg(2+)</name>
        <dbReference type="ChEBI" id="CHEBI:18420"/>
    </ligand>
</feature>
<comment type="function">
    <text evidence="2">Catalyzes a mechanistically unusual reaction, the ATP-dependent insertion of CO2 between the N7 and N8 nitrogen atoms of 7,8-diaminopelargonic acid (DAPA, also called 7,8-diammoniononanoate) to form a ureido ring.</text>
</comment>
<dbReference type="SUPFAM" id="SSF52540">
    <property type="entry name" value="P-loop containing nucleoside triphosphate hydrolases"/>
    <property type="match status" value="1"/>
</dbReference>
<dbReference type="Gene3D" id="3.40.50.300">
    <property type="entry name" value="P-loop containing nucleotide triphosphate hydrolases"/>
    <property type="match status" value="1"/>
</dbReference>
<dbReference type="AlphaFoldDB" id="A0A6N8DJJ8"/>
<keyword evidence="2 3" id="KW-0436">Ligase</keyword>
<keyword evidence="2" id="KW-0067">ATP-binding</keyword>
<feature type="binding site" evidence="2">
    <location>
        <position position="52"/>
    </location>
    <ligand>
        <name>ATP</name>
        <dbReference type="ChEBI" id="CHEBI:30616"/>
    </ligand>
</feature>
<feature type="binding site" evidence="2">
    <location>
        <position position="16"/>
    </location>
    <ligand>
        <name>Mg(2+)</name>
        <dbReference type="ChEBI" id="CHEBI:18420"/>
    </ligand>
</feature>
<name>A0A6N8DJJ8_RHOAC</name>
<dbReference type="GO" id="GO:0005524">
    <property type="term" value="F:ATP binding"/>
    <property type="evidence" value="ECO:0007669"/>
    <property type="project" value="UniProtKB-UniRule"/>
</dbReference>
<comment type="subunit">
    <text evidence="2">Homodimer.</text>
</comment>
<feature type="binding site" evidence="2">
    <location>
        <position position="41"/>
    </location>
    <ligand>
        <name>substrate</name>
    </ligand>
</feature>
<comment type="catalytic activity">
    <reaction evidence="2">
        <text>(7R,8S)-7,8-diammoniononanoate + CO2 + ATP = (4R,5S)-dethiobiotin + ADP + phosphate + 3 H(+)</text>
        <dbReference type="Rhea" id="RHEA:15805"/>
        <dbReference type="ChEBI" id="CHEBI:15378"/>
        <dbReference type="ChEBI" id="CHEBI:16526"/>
        <dbReference type="ChEBI" id="CHEBI:30616"/>
        <dbReference type="ChEBI" id="CHEBI:43474"/>
        <dbReference type="ChEBI" id="CHEBI:149469"/>
        <dbReference type="ChEBI" id="CHEBI:149473"/>
        <dbReference type="ChEBI" id="CHEBI:456216"/>
        <dbReference type="EC" id="6.3.3.3"/>
    </reaction>
</comment>
<dbReference type="Proteomes" id="UP000439113">
    <property type="component" value="Unassembled WGS sequence"/>
</dbReference>
<keyword evidence="2" id="KW-0963">Cytoplasm</keyword>
<evidence type="ECO:0000256" key="1">
    <source>
        <dbReference type="ARBA" id="ARBA00022756"/>
    </source>
</evidence>
<comment type="subcellular location">
    <subcellularLocation>
        <location evidence="2">Cytoplasm</location>
    </subcellularLocation>
</comment>
<comment type="caution">
    <text evidence="3">The sequence shown here is derived from an EMBL/GenBank/DDBJ whole genome shotgun (WGS) entry which is preliminary data.</text>
</comment>
<dbReference type="UniPathway" id="UPA00078">
    <property type="reaction ID" value="UER00161"/>
</dbReference>
<dbReference type="InterPro" id="IPR004472">
    <property type="entry name" value="DTB_synth_BioD"/>
</dbReference>
<dbReference type="GO" id="GO:0005829">
    <property type="term" value="C:cytosol"/>
    <property type="evidence" value="ECO:0007669"/>
    <property type="project" value="TreeGrafter"/>
</dbReference>
<accession>A0A6N8DJJ8</accession>
<dbReference type="InterPro" id="IPR027417">
    <property type="entry name" value="P-loop_NTPase"/>
</dbReference>
<dbReference type="OrthoDB" id="9802097at2"/>
<feature type="binding site" evidence="2">
    <location>
        <begin position="117"/>
        <end position="120"/>
    </location>
    <ligand>
        <name>ATP</name>
        <dbReference type="ChEBI" id="CHEBI:30616"/>
    </ligand>
</feature>
<dbReference type="NCBIfam" id="TIGR00347">
    <property type="entry name" value="bioD"/>
    <property type="match status" value="1"/>
</dbReference>
<evidence type="ECO:0000256" key="2">
    <source>
        <dbReference type="HAMAP-Rule" id="MF_00336"/>
    </source>
</evidence>
<dbReference type="GO" id="GO:0004141">
    <property type="term" value="F:dethiobiotin synthase activity"/>
    <property type="evidence" value="ECO:0007669"/>
    <property type="project" value="UniProtKB-UniRule"/>
</dbReference>
<keyword evidence="2" id="KW-0547">Nucleotide-binding</keyword>
<dbReference type="PIRSF" id="PIRSF006755">
    <property type="entry name" value="DTB_synth"/>
    <property type="match status" value="1"/>
</dbReference>
<gene>
    <name evidence="2 3" type="primary">bioD</name>
    <name evidence="3" type="ORF">GJ654_05665</name>
</gene>
<dbReference type="RefSeq" id="WP_155445131.1">
    <property type="nucleotide sequence ID" value="NZ_JAOQNR010000003.1"/>
</dbReference>
<dbReference type="EMBL" id="WNKS01000003">
    <property type="protein sequence ID" value="MTV30478.1"/>
    <property type="molecule type" value="Genomic_DNA"/>
</dbReference>
<keyword evidence="1 2" id="KW-0093">Biotin biosynthesis</keyword>
<reference evidence="3 4" key="1">
    <citation type="submission" date="2019-11" db="EMBL/GenBank/DDBJ databases">
        <title>Whole-genome sequence of a Rhodoblastus acidophilus DSM 142.</title>
        <authorList>
            <person name="Kyndt J.A."/>
            <person name="Meyer T.E."/>
        </authorList>
    </citation>
    <scope>NUCLEOTIDE SEQUENCE [LARGE SCALE GENOMIC DNA]</scope>
    <source>
        <strain evidence="3 4">DSM 142</strain>
    </source>
</reference>
<comment type="caution">
    <text evidence="2">Lacks conserved residue(s) required for the propagation of feature annotation.</text>
</comment>
<feature type="active site" evidence="2">
    <location>
        <position position="37"/>
    </location>
</feature>
<feature type="binding site" evidence="2">
    <location>
        <begin position="12"/>
        <end position="17"/>
    </location>
    <ligand>
        <name>ATP</name>
        <dbReference type="ChEBI" id="CHEBI:30616"/>
    </ligand>
</feature>
<dbReference type="PANTHER" id="PTHR43210">
    <property type="entry name" value="DETHIOBIOTIN SYNTHETASE"/>
    <property type="match status" value="1"/>
</dbReference>
<sequence>MKSYFVTSTGTGIGKTFVTCALIRQARALGRTVAATKPLISGFDKSKILQSDTGAILQALGEPATPEAVARVSPWRFAAPLAPNMAAAAEGLSVNCDALFAHSRAFLAERVDVALIEGVGGVMVPLDDAKTVLDWIVACGCPAILVVGDYLGTISHTLTAAEVLRAKGVALAAVVVSEGEGGEVPFAATCADLSARLPVPVLPLRRNADGGELKSLLVS</sequence>